<proteinExistence type="inferred from homology"/>
<comment type="similarity">
    <text evidence="2">Belongs to the major facilitator superfamily. TCR/Tet family.</text>
</comment>
<evidence type="ECO:0000313" key="12">
    <source>
        <dbReference type="Proteomes" id="UP000095210"/>
    </source>
</evidence>
<feature type="transmembrane region" description="Helical" evidence="9">
    <location>
        <begin position="219"/>
        <end position="236"/>
    </location>
</feature>
<evidence type="ECO:0000256" key="4">
    <source>
        <dbReference type="ARBA" id="ARBA00022475"/>
    </source>
</evidence>
<dbReference type="Gene3D" id="1.20.1250.20">
    <property type="entry name" value="MFS general substrate transporter like domains"/>
    <property type="match status" value="1"/>
</dbReference>
<evidence type="ECO:0000256" key="2">
    <source>
        <dbReference type="ARBA" id="ARBA00007520"/>
    </source>
</evidence>
<evidence type="ECO:0000256" key="1">
    <source>
        <dbReference type="ARBA" id="ARBA00004651"/>
    </source>
</evidence>
<dbReference type="Pfam" id="PF07690">
    <property type="entry name" value="MFS_1"/>
    <property type="match status" value="2"/>
</dbReference>
<feature type="transmembrane region" description="Helical" evidence="9">
    <location>
        <begin position="352"/>
        <end position="371"/>
    </location>
</feature>
<dbReference type="Proteomes" id="UP000095210">
    <property type="component" value="Chromosome"/>
</dbReference>
<feature type="transmembrane region" description="Helical" evidence="9">
    <location>
        <begin position="153"/>
        <end position="174"/>
    </location>
</feature>
<name>A0AAC9HL46_9PSEU</name>
<feature type="transmembrane region" description="Helical" evidence="9">
    <location>
        <begin position="186"/>
        <end position="207"/>
    </location>
</feature>
<dbReference type="KEGG" id="ahm:TL08_01635"/>
<evidence type="ECO:0000256" key="5">
    <source>
        <dbReference type="ARBA" id="ARBA00022692"/>
    </source>
</evidence>
<dbReference type="InterPro" id="IPR011701">
    <property type="entry name" value="MFS"/>
</dbReference>
<dbReference type="InterPro" id="IPR020846">
    <property type="entry name" value="MFS_dom"/>
</dbReference>
<evidence type="ECO:0000259" key="10">
    <source>
        <dbReference type="PROSITE" id="PS50850"/>
    </source>
</evidence>
<protein>
    <submittedName>
        <fullName evidence="11">Drug resistance transporter, EmrB/QacA subfamily</fullName>
    </submittedName>
</protein>
<feature type="transmembrane region" description="Helical" evidence="9">
    <location>
        <begin position="323"/>
        <end position="345"/>
    </location>
</feature>
<organism evidence="11 12">
    <name type="scientific">Actinoalloteichus hymeniacidonis</name>
    <dbReference type="NCBI Taxonomy" id="340345"/>
    <lineage>
        <taxon>Bacteria</taxon>
        <taxon>Bacillati</taxon>
        <taxon>Actinomycetota</taxon>
        <taxon>Actinomycetes</taxon>
        <taxon>Pseudonocardiales</taxon>
        <taxon>Pseudonocardiaceae</taxon>
        <taxon>Actinoalloteichus</taxon>
    </lineage>
</organism>
<dbReference type="PANTHER" id="PTHR23501">
    <property type="entry name" value="MAJOR FACILITATOR SUPERFAMILY"/>
    <property type="match status" value="1"/>
</dbReference>
<feature type="transmembrane region" description="Helical" evidence="9">
    <location>
        <begin position="287"/>
        <end position="311"/>
    </location>
</feature>
<dbReference type="NCBIfam" id="TIGR00711">
    <property type="entry name" value="efflux_EmrB"/>
    <property type="match status" value="1"/>
</dbReference>
<dbReference type="PANTHER" id="PTHR23501:SF197">
    <property type="entry name" value="COMD"/>
    <property type="match status" value="1"/>
</dbReference>
<feature type="region of interest" description="Disordered" evidence="8">
    <location>
        <begin position="551"/>
        <end position="606"/>
    </location>
</feature>
<accession>A0AAC9HL46</accession>
<keyword evidence="7 9" id="KW-0472">Membrane</keyword>
<evidence type="ECO:0000256" key="7">
    <source>
        <dbReference type="ARBA" id="ARBA00023136"/>
    </source>
</evidence>
<feature type="transmembrane region" description="Helical" evidence="9">
    <location>
        <begin position="242"/>
        <end position="266"/>
    </location>
</feature>
<evidence type="ECO:0000256" key="9">
    <source>
        <dbReference type="SAM" id="Phobius"/>
    </source>
</evidence>
<dbReference type="CDD" id="cd17502">
    <property type="entry name" value="MFS_Azr1_MDR_like"/>
    <property type="match status" value="1"/>
</dbReference>
<sequence>MSEALAPPGQVAKSGDGGLSHRQILTVLSGLMMGMFLAALDQTIVASAMRVIADELHGQTAQAWATTAYLITATITTPLYGKLSDIYGRKPLYLTAIGLFLVGSVLCGIAGSIYELAAYRAIQGLGAGGLMSLAMTIIADMVAPRQRARYQGYILAVFGVSSVLGPVVGGFFAGQESLLGVAGWRWVFLVNVPVALIALVVVAKVLNLPHNRVNHRVDYWGAAALVLALVPLLIVAEQGREWGWGAGISMLMYAIGAVGVVLFVLVERRMGDEALLPPRLFRSGTFRLGNLMSFIIGLGMFGGMVSLPLYLQIVKSQSPTQAGLLMLPLTFGIMTTTFVVGKLIAKTGRIKVFPVLGAGVMAAALFLFSTIDADTPMVLLGALMVLFGSGLGLSMQTVTLLVQNDAPPADNGSATAAVTFFRQTGGTAGTAVFLSILFSVLAGRIADAFTSAADDPAFNAALQDPAVLADPANQGFLENLQGSGSELDLNDTSFLTTIDPRLAAPVLDGFASAMSTVFLVGGLVMLVAFLLSWFVPDVELGNQSGIQRMQAERAAADRAADSESSATRHADSVHAEDAGDPEGAVERPRASTIGASGSGDRSPDDA</sequence>
<dbReference type="FunFam" id="1.20.1720.10:FF:000004">
    <property type="entry name" value="EmrB/QacA family drug resistance transporter"/>
    <property type="match status" value="1"/>
</dbReference>
<keyword evidence="3" id="KW-0813">Transport</keyword>
<keyword evidence="12" id="KW-1185">Reference proteome</keyword>
<feature type="transmembrane region" description="Helical" evidence="9">
    <location>
        <begin position="92"/>
        <end position="114"/>
    </location>
</feature>
<keyword evidence="5 9" id="KW-0812">Transmembrane</keyword>
<dbReference type="Gene3D" id="1.20.1720.10">
    <property type="entry name" value="Multidrug resistance protein D"/>
    <property type="match status" value="1"/>
</dbReference>
<dbReference type="SUPFAM" id="SSF103473">
    <property type="entry name" value="MFS general substrate transporter"/>
    <property type="match status" value="1"/>
</dbReference>
<dbReference type="GO" id="GO:0022857">
    <property type="term" value="F:transmembrane transporter activity"/>
    <property type="evidence" value="ECO:0007669"/>
    <property type="project" value="InterPro"/>
</dbReference>
<feature type="transmembrane region" description="Helical" evidence="9">
    <location>
        <begin position="24"/>
        <end position="49"/>
    </location>
</feature>
<feature type="transmembrane region" description="Helical" evidence="9">
    <location>
        <begin position="377"/>
        <end position="402"/>
    </location>
</feature>
<feature type="domain" description="Major facilitator superfamily (MFS) profile" evidence="10">
    <location>
        <begin position="27"/>
        <end position="540"/>
    </location>
</feature>
<reference evidence="12" key="1">
    <citation type="submission" date="2016-03" db="EMBL/GenBank/DDBJ databases">
        <title>Complete genome sequence of the type strain Actinoalloteichus hymeniacidonis DSM 45092.</title>
        <authorList>
            <person name="Schaffert L."/>
            <person name="Albersmeier A."/>
            <person name="Winkler A."/>
            <person name="Kalinowski J."/>
            <person name="Zotchev S."/>
            <person name="Ruckert C."/>
        </authorList>
    </citation>
    <scope>NUCLEOTIDE SEQUENCE [LARGE SCALE GENOMIC DNA]</scope>
    <source>
        <strain evidence="12">HPA177(T) (DSM 45092(T))</strain>
    </source>
</reference>
<feature type="transmembrane region" description="Helical" evidence="9">
    <location>
        <begin position="120"/>
        <end position="141"/>
    </location>
</feature>
<gene>
    <name evidence="11" type="ORF">TL08_01635</name>
</gene>
<feature type="compositionally biased region" description="Basic and acidic residues" evidence="8">
    <location>
        <begin position="551"/>
        <end position="577"/>
    </location>
</feature>
<dbReference type="PROSITE" id="PS50850">
    <property type="entry name" value="MFS"/>
    <property type="match status" value="1"/>
</dbReference>
<evidence type="ECO:0000256" key="8">
    <source>
        <dbReference type="SAM" id="MobiDB-lite"/>
    </source>
</evidence>
<comment type="subcellular location">
    <subcellularLocation>
        <location evidence="1">Cell membrane</location>
        <topology evidence="1">Multi-pass membrane protein</topology>
    </subcellularLocation>
</comment>
<keyword evidence="6 9" id="KW-1133">Transmembrane helix</keyword>
<evidence type="ECO:0000313" key="11">
    <source>
        <dbReference type="EMBL" id="AOS61166.1"/>
    </source>
</evidence>
<dbReference type="RefSeq" id="WP_069846032.1">
    <property type="nucleotide sequence ID" value="NZ_CP014859.1"/>
</dbReference>
<dbReference type="InterPro" id="IPR036259">
    <property type="entry name" value="MFS_trans_sf"/>
</dbReference>
<evidence type="ECO:0000256" key="6">
    <source>
        <dbReference type="ARBA" id="ARBA00022989"/>
    </source>
</evidence>
<evidence type="ECO:0000256" key="3">
    <source>
        <dbReference type="ARBA" id="ARBA00022448"/>
    </source>
</evidence>
<dbReference type="GO" id="GO:0005886">
    <property type="term" value="C:plasma membrane"/>
    <property type="evidence" value="ECO:0007669"/>
    <property type="project" value="UniProtKB-SubCell"/>
</dbReference>
<keyword evidence="4" id="KW-1003">Cell membrane</keyword>
<feature type="transmembrane region" description="Helical" evidence="9">
    <location>
        <begin position="510"/>
        <end position="535"/>
    </location>
</feature>
<dbReference type="EMBL" id="CP014859">
    <property type="protein sequence ID" value="AOS61166.1"/>
    <property type="molecule type" value="Genomic_DNA"/>
</dbReference>
<dbReference type="AlphaFoldDB" id="A0AAC9HL46"/>
<dbReference type="InterPro" id="IPR004638">
    <property type="entry name" value="EmrB-like"/>
</dbReference>